<sequence length="69" mass="7781">MKRSRHFSARPDWIAGVALFLGLSTGNPPFFQTYSYVPPSQGKRSFESLAVNSAKIRILIVIQWISARN</sequence>
<dbReference type="EMBL" id="BK015658">
    <property type="protein sequence ID" value="DAE18582.1"/>
    <property type="molecule type" value="Genomic_DNA"/>
</dbReference>
<evidence type="ECO:0000313" key="1">
    <source>
        <dbReference type="EMBL" id="DAE18582.1"/>
    </source>
</evidence>
<organism evidence="1">
    <name type="scientific">Myoviridae sp. ctxym25</name>
    <dbReference type="NCBI Taxonomy" id="2825210"/>
    <lineage>
        <taxon>Viruses</taxon>
        <taxon>Duplodnaviria</taxon>
        <taxon>Heunggongvirae</taxon>
        <taxon>Uroviricota</taxon>
        <taxon>Caudoviricetes</taxon>
    </lineage>
</organism>
<name>A0A8S5QH08_9CAUD</name>
<protein>
    <submittedName>
        <fullName evidence="1">Uncharacterized protein</fullName>
    </submittedName>
</protein>
<reference evidence="1" key="1">
    <citation type="journal article" date="2021" name="Proc. Natl. Acad. Sci. U.S.A.">
        <title>A Catalog of Tens of Thousands of Viruses from Human Metagenomes Reveals Hidden Associations with Chronic Diseases.</title>
        <authorList>
            <person name="Tisza M.J."/>
            <person name="Buck C.B."/>
        </authorList>
    </citation>
    <scope>NUCLEOTIDE SEQUENCE</scope>
    <source>
        <strain evidence="1">Ctxym25</strain>
    </source>
</reference>
<proteinExistence type="predicted"/>
<accession>A0A8S5QH08</accession>